<evidence type="ECO:0000313" key="2">
    <source>
        <dbReference type="Proteomes" id="UP000831768"/>
    </source>
</evidence>
<geneLocation type="plasmid" evidence="1 2">
    <name>unnamed2</name>
</geneLocation>
<dbReference type="EMBL" id="CP096021">
    <property type="protein sequence ID" value="UPM44859.1"/>
    <property type="molecule type" value="Genomic_DNA"/>
</dbReference>
<gene>
    <name evidence="1" type="ORF">MW046_15850</name>
</gene>
<dbReference type="AlphaFoldDB" id="A0A8U0A7N4"/>
<organism evidence="1 2">
    <name type="scientific">Halocatena salina</name>
    <dbReference type="NCBI Taxonomy" id="2934340"/>
    <lineage>
        <taxon>Archaea</taxon>
        <taxon>Methanobacteriati</taxon>
        <taxon>Methanobacteriota</taxon>
        <taxon>Stenosarchaea group</taxon>
        <taxon>Halobacteria</taxon>
        <taxon>Halobacteriales</taxon>
        <taxon>Natronomonadaceae</taxon>
        <taxon>Halocatena</taxon>
    </lineage>
</organism>
<dbReference type="Proteomes" id="UP000831768">
    <property type="component" value="Plasmid unnamed2"/>
</dbReference>
<sequence length="64" mass="7340">MNDLQAKAHLPIDQNAVTKTIEQIYSQLSDEDMVGYDVEAPSVWPLIQLEHWLRSRETTISTGR</sequence>
<dbReference type="RefSeq" id="WP_247995513.1">
    <property type="nucleotide sequence ID" value="NZ_CP096021.1"/>
</dbReference>
<protein>
    <submittedName>
        <fullName evidence="1">Uncharacterized protein</fullName>
    </submittedName>
</protein>
<proteinExistence type="predicted"/>
<name>A0A8U0A7N4_9EURY</name>
<reference evidence="1" key="1">
    <citation type="submission" date="2022-04" db="EMBL/GenBank/DDBJ databases">
        <title>Halocatena sp. nov., isolated from a salt lake.</title>
        <authorList>
            <person name="Cui H.-L."/>
        </authorList>
    </citation>
    <scope>NUCLEOTIDE SEQUENCE</scope>
    <source>
        <strain evidence="1">AD-1</strain>
        <plasmid evidence="1">unnamed2</plasmid>
    </source>
</reference>
<keyword evidence="1" id="KW-0614">Plasmid</keyword>
<accession>A0A8U0A7N4</accession>
<dbReference type="KEGG" id="haad:MW046_15850"/>
<evidence type="ECO:0000313" key="1">
    <source>
        <dbReference type="EMBL" id="UPM44859.1"/>
    </source>
</evidence>
<keyword evidence="2" id="KW-1185">Reference proteome</keyword>
<dbReference type="GeneID" id="71929551"/>